<dbReference type="RefSeq" id="WP_055745127.1">
    <property type="nucleotide sequence ID" value="NZ_LJJB01000010.1"/>
</dbReference>
<evidence type="ECO:0000259" key="5">
    <source>
        <dbReference type="PROSITE" id="PS50931"/>
    </source>
</evidence>
<dbReference type="InterPro" id="IPR000847">
    <property type="entry name" value="LysR_HTH_N"/>
</dbReference>
<dbReference type="Proteomes" id="UP000051063">
    <property type="component" value="Unassembled WGS sequence"/>
</dbReference>
<evidence type="ECO:0000256" key="1">
    <source>
        <dbReference type="ARBA" id="ARBA00009437"/>
    </source>
</evidence>
<keyword evidence="3" id="KW-0238">DNA-binding</keyword>
<dbReference type="PANTHER" id="PTHR30126">
    <property type="entry name" value="HTH-TYPE TRANSCRIPTIONAL REGULATOR"/>
    <property type="match status" value="1"/>
</dbReference>
<feature type="domain" description="HTH lysR-type" evidence="5">
    <location>
        <begin position="1"/>
        <end position="58"/>
    </location>
</feature>
<sequence>MELRHLRTFHVVAECLNLTKAAEMLRYTQPTISLQIQALEKDIGHTLLNRVGKRTFLTPTGKLLKKHTDKLFQDLEELEQDLRRLEKPYGNLSIAAPEFYCSYYLSQLLSIYIKLHPQVQMKLLCYNSKETVKLVDSNKADLGIIAGTCNRPGIEEILIDQEDLVLVAHPLMVKSRGSAAELFEEYPFITYDIDGVIKECLDEIKCKPTSTIECGSEEAIKRAVMSQTGIALISDVIIDKEVKQGNLQVLHRFPNRLLTHLIYPKDQRDDSTVSSFIDVVLDVWPTFRA</sequence>
<dbReference type="EMBL" id="LJJB01000010">
    <property type="protein sequence ID" value="KQL46053.1"/>
    <property type="molecule type" value="Genomic_DNA"/>
</dbReference>
<comment type="caution">
    <text evidence="6">The sequence shown here is derived from an EMBL/GenBank/DDBJ whole genome shotgun (WGS) entry which is preliminary data.</text>
</comment>
<accession>A0ABR5N5Z3</accession>
<dbReference type="CDD" id="cd05466">
    <property type="entry name" value="PBP2_LTTR_substrate"/>
    <property type="match status" value="1"/>
</dbReference>
<dbReference type="SUPFAM" id="SSF46785">
    <property type="entry name" value="Winged helix' DNA-binding domain"/>
    <property type="match status" value="1"/>
</dbReference>
<evidence type="ECO:0000256" key="2">
    <source>
        <dbReference type="ARBA" id="ARBA00023015"/>
    </source>
</evidence>
<protein>
    <submittedName>
        <fullName evidence="6">LysR family transcriptional regulator</fullName>
    </submittedName>
</protein>
<dbReference type="SUPFAM" id="SSF53850">
    <property type="entry name" value="Periplasmic binding protein-like II"/>
    <property type="match status" value="1"/>
</dbReference>
<comment type="similarity">
    <text evidence="1">Belongs to the LysR transcriptional regulatory family.</text>
</comment>
<dbReference type="Pfam" id="PF03466">
    <property type="entry name" value="LysR_substrate"/>
    <property type="match status" value="1"/>
</dbReference>
<organism evidence="6 7">
    <name type="scientific">Brevibacillus choshinensis</name>
    <dbReference type="NCBI Taxonomy" id="54911"/>
    <lineage>
        <taxon>Bacteria</taxon>
        <taxon>Bacillati</taxon>
        <taxon>Bacillota</taxon>
        <taxon>Bacilli</taxon>
        <taxon>Bacillales</taxon>
        <taxon>Paenibacillaceae</taxon>
        <taxon>Brevibacillus</taxon>
    </lineage>
</organism>
<reference evidence="6 7" key="1">
    <citation type="submission" date="2015-09" db="EMBL/GenBank/DDBJ databases">
        <title>Genome sequencing project for genomic taxonomy and phylogenomics of Bacillus-like bacteria.</title>
        <authorList>
            <person name="Liu B."/>
            <person name="Wang J."/>
            <person name="Zhu Y."/>
            <person name="Liu G."/>
            <person name="Chen Q."/>
            <person name="Chen Z."/>
            <person name="Lan J."/>
            <person name="Che J."/>
            <person name="Ge C."/>
            <person name="Shi H."/>
            <person name="Pan Z."/>
            <person name="Liu X."/>
        </authorList>
    </citation>
    <scope>NUCLEOTIDE SEQUENCE [LARGE SCALE GENOMIC DNA]</scope>
    <source>
        <strain evidence="6 7">DSM 8552</strain>
    </source>
</reference>
<keyword evidence="4" id="KW-0804">Transcription</keyword>
<dbReference type="PANTHER" id="PTHR30126:SF40">
    <property type="entry name" value="HTH-TYPE TRANSCRIPTIONAL REGULATOR GLTR"/>
    <property type="match status" value="1"/>
</dbReference>
<name>A0ABR5N5Z3_BRECH</name>
<evidence type="ECO:0000313" key="6">
    <source>
        <dbReference type="EMBL" id="KQL46053.1"/>
    </source>
</evidence>
<gene>
    <name evidence="6" type="ORF">AN963_13705</name>
</gene>
<dbReference type="InterPro" id="IPR036390">
    <property type="entry name" value="WH_DNA-bd_sf"/>
</dbReference>
<evidence type="ECO:0000256" key="4">
    <source>
        <dbReference type="ARBA" id="ARBA00023163"/>
    </source>
</evidence>
<dbReference type="InterPro" id="IPR036388">
    <property type="entry name" value="WH-like_DNA-bd_sf"/>
</dbReference>
<dbReference type="Gene3D" id="1.10.10.10">
    <property type="entry name" value="Winged helix-like DNA-binding domain superfamily/Winged helix DNA-binding domain"/>
    <property type="match status" value="1"/>
</dbReference>
<keyword evidence="7" id="KW-1185">Reference proteome</keyword>
<dbReference type="Pfam" id="PF00126">
    <property type="entry name" value="HTH_1"/>
    <property type="match status" value="1"/>
</dbReference>
<keyword evidence="2" id="KW-0805">Transcription regulation</keyword>
<dbReference type="PROSITE" id="PS50931">
    <property type="entry name" value="HTH_LYSR"/>
    <property type="match status" value="1"/>
</dbReference>
<dbReference type="Gene3D" id="3.40.190.290">
    <property type="match status" value="1"/>
</dbReference>
<dbReference type="PRINTS" id="PR00039">
    <property type="entry name" value="HTHLYSR"/>
</dbReference>
<evidence type="ECO:0000256" key="3">
    <source>
        <dbReference type="ARBA" id="ARBA00023125"/>
    </source>
</evidence>
<evidence type="ECO:0000313" key="7">
    <source>
        <dbReference type="Proteomes" id="UP000051063"/>
    </source>
</evidence>
<dbReference type="InterPro" id="IPR005119">
    <property type="entry name" value="LysR_subst-bd"/>
</dbReference>
<proteinExistence type="inferred from homology"/>